<feature type="transmembrane region" description="Helical" evidence="6">
    <location>
        <begin position="133"/>
        <end position="150"/>
    </location>
</feature>
<evidence type="ECO:0000256" key="5">
    <source>
        <dbReference type="ARBA" id="ARBA00023136"/>
    </source>
</evidence>
<name>A0A5J9VRY2_9POAL</name>
<dbReference type="GO" id="GO:0022857">
    <property type="term" value="F:transmembrane transporter activity"/>
    <property type="evidence" value="ECO:0007669"/>
    <property type="project" value="InterPro"/>
</dbReference>
<gene>
    <name evidence="8" type="ORF">EJB05_11659</name>
</gene>
<feature type="transmembrane region" description="Helical" evidence="6">
    <location>
        <begin position="162"/>
        <end position="180"/>
    </location>
</feature>
<evidence type="ECO:0000256" key="6">
    <source>
        <dbReference type="SAM" id="Phobius"/>
    </source>
</evidence>
<protein>
    <recommendedName>
        <fullName evidence="7">EamA domain-containing protein</fullName>
    </recommendedName>
</protein>
<keyword evidence="3 6" id="KW-0812">Transmembrane</keyword>
<evidence type="ECO:0000259" key="7">
    <source>
        <dbReference type="Pfam" id="PF00892"/>
    </source>
</evidence>
<dbReference type="Pfam" id="PF00892">
    <property type="entry name" value="EamA"/>
    <property type="match status" value="2"/>
</dbReference>
<feature type="transmembrane region" description="Helical" evidence="6">
    <location>
        <begin position="34"/>
        <end position="54"/>
    </location>
</feature>
<comment type="subcellular location">
    <subcellularLocation>
        <location evidence="1">Membrane</location>
        <topology evidence="1">Multi-pass membrane protein</topology>
    </subcellularLocation>
</comment>
<dbReference type="PANTHER" id="PTHR31218">
    <property type="entry name" value="WAT1-RELATED PROTEIN"/>
    <property type="match status" value="1"/>
</dbReference>
<feature type="transmembrane region" description="Helical" evidence="6">
    <location>
        <begin position="66"/>
        <end position="87"/>
    </location>
</feature>
<feature type="transmembrane region" description="Helical" evidence="6">
    <location>
        <begin position="243"/>
        <end position="265"/>
    </location>
</feature>
<dbReference type="GO" id="GO:0016020">
    <property type="term" value="C:membrane"/>
    <property type="evidence" value="ECO:0007669"/>
    <property type="project" value="UniProtKB-SubCell"/>
</dbReference>
<evidence type="ECO:0000256" key="1">
    <source>
        <dbReference type="ARBA" id="ARBA00004141"/>
    </source>
</evidence>
<dbReference type="Gramene" id="TVU38297">
    <property type="protein sequence ID" value="TVU38297"/>
    <property type="gene ID" value="EJB05_11659"/>
</dbReference>
<comment type="caution">
    <text evidence="8">The sequence shown here is derived from an EMBL/GenBank/DDBJ whole genome shotgun (WGS) entry which is preliminary data.</text>
</comment>
<evidence type="ECO:0000256" key="3">
    <source>
        <dbReference type="ARBA" id="ARBA00022692"/>
    </source>
</evidence>
<feature type="non-terminal residue" evidence="8">
    <location>
        <position position="467"/>
    </location>
</feature>
<evidence type="ECO:0000256" key="4">
    <source>
        <dbReference type="ARBA" id="ARBA00022989"/>
    </source>
</evidence>
<feature type="transmembrane region" description="Helical" evidence="6">
    <location>
        <begin position="308"/>
        <end position="328"/>
    </location>
</feature>
<feature type="domain" description="EamA" evidence="7">
    <location>
        <begin position="43"/>
        <end position="178"/>
    </location>
</feature>
<reference evidence="8 9" key="1">
    <citation type="journal article" date="2019" name="Sci. Rep.">
        <title>A high-quality genome of Eragrostis curvula grass provides insights into Poaceae evolution and supports new strategies to enhance forage quality.</title>
        <authorList>
            <person name="Carballo J."/>
            <person name="Santos B.A.C.M."/>
            <person name="Zappacosta D."/>
            <person name="Garbus I."/>
            <person name="Selva J.P."/>
            <person name="Gallo C.A."/>
            <person name="Diaz A."/>
            <person name="Albertini E."/>
            <person name="Caccamo M."/>
            <person name="Echenique V."/>
        </authorList>
    </citation>
    <scope>NUCLEOTIDE SEQUENCE [LARGE SCALE GENOMIC DNA]</scope>
    <source>
        <strain evidence="9">cv. Victoria</strain>
        <tissue evidence="8">Leaf</tissue>
    </source>
</reference>
<accession>A0A5J9VRY2</accession>
<keyword evidence="4 6" id="KW-1133">Transmembrane helix</keyword>
<comment type="similarity">
    <text evidence="2">Belongs to the drug/metabolite transporter (DMT) superfamily. Plant drug/metabolite exporter (P-DME) (TC 2.A.7.4) family.</text>
</comment>
<dbReference type="InterPro" id="IPR000620">
    <property type="entry name" value="EamA_dom"/>
</dbReference>
<dbReference type="SUPFAM" id="SSF103481">
    <property type="entry name" value="Multidrug resistance efflux transporter EmrE"/>
    <property type="match status" value="1"/>
</dbReference>
<evidence type="ECO:0000313" key="9">
    <source>
        <dbReference type="Proteomes" id="UP000324897"/>
    </source>
</evidence>
<keyword evidence="5 6" id="KW-0472">Membrane</keyword>
<proteinExistence type="inferred from homology"/>
<feature type="transmembrane region" description="Helical" evidence="6">
    <location>
        <begin position="277"/>
        <end position="296"/>
    </location>
</feature>
<organism evidence="8 9">
    <name type="scientific">Eragrostis curvula</name>
    <name type="common">weeping love grass</name>
    <dbReference type="NCBI Taxonomy" id="38414"/>
    <lineage>
        <taxon>Eukaryota</taxon>
        <taxon>Viridiplantae</taxon>
        <taxon>Streptophyta</taxon>
        <taxon>Embryophyta</taxon>
        <taxon>Tracheophyta</taxon>
        <taxon>Spermatophyta</taxon>
        <taxon>Magnoliopsida</taxon>
        <taxon>Liliopsida</taxon>
        <taxon>Poales</taxon>
        <taxon>Poaceae</taxon>
        <taxon>PACMAD clade</taxon>
        <taxon>Chloridoideae</taxon>
        <taxon>Eragrostideae</taxon>
        <taxon>Eragrostidinae</taxon>
        <taxon>Eragrostis</taxon>
    </lineage>
</organism>
<feature type="transmembrane region" description="Helical" evidence="6">
    <location>
        <begin position="211"/>
        <end position="231"/>
    </location>
</feature>
<sequence>DSYRRRGVVEATAAAKKLVTTTRSKLFGTWTLEAAMLPLCMTLVQVFTMVTLLLSKLALNAGMHPFVFLVYRNLVAAAAVAPLAFIFERKMWGNLSLAIWSWISVNAVFGIVLALGLYYYGLRATSASYSVNFLNLIPIVTFVIAIVLRSEKLVLAKWPGKMKLLGTVVCVGGAMVVSMFKGRLLHLWSTNLLRYSQAASAESPNGLHHDMAIGTLFLCGSCLSYGLWFAVQARLAKVFPSKYLVTTLTCLLGSLQSIVIGIFLNHDISKWKIKWDLQLLTVVYSGVFNTAIPYVLNSWAISRRGPVYPTMFSSLLLIITTVMDSVLLGTNTYLGSAASQAGAAAAAPCRAAARAAFVSERTGAASLFLSRPGAAKLPEPLPAAEGSLFHDRPTVRDGRVYFVSAHEQQDRPFRSLAETECAGDSADYRRPVRVLVGKGKELQLTAAAQKQADIVQEARKQGGDGMA</sequence>
<dbReference type="AlphaFoldDB" id="A0A5J9VRY2"/>
<keyword evidence="9" id="KW-1185">Reference proteome</keyword>
<dbReference type="InterPro" id="IPR037185">
    <property type="entry name" value="EmrE-like"/>
</dbReference>
<dbReference type="EMBL" id="RWGY01000007">
    <property type="protein sequence ID" value="TVU38297.1"/>
    <property type="molecule type" value="Genomic_DNA"/>
</dbReference>
<feature type="non-terminal residue" evidence="8">
    <location>
        <position position="1"/>
    </location>
</feature>
<dbReference type="OrthoDB" id="670984at2759"/>
<feature type="transmembrane region" description="Helical" evidence="6">
    <location>
        <begin position="99"/>
        <end position="121"/>
    </location>
</feature>
<evidence type="ECO:0000313" key="8">
    <source>
        <dbReference type="EMBL" id="TVU38297.1"/>
    </source>
</evidence>
<dbReference type="Proteomes" id="UP000324897">
    <property type="component" value="Chromosome 4"/>
</dbReference>
<evidence type="ECO:0000256" key="2">
    <source>
        <dbReference type="ARBA" id="ARBA00007635"/>
    </source>
</evidence>
<feature type="domain" description="EamA" evidence="7">
    <location>
        <begin position="213"/>
        <end position="333"/>
    </location>
</feature>
<dbReference type="InterPro" id="IPR030184">
    <property type="entry name" value="WAT1-related"/>
</dbReference>